<accession>R0MIH4</accession>
<dbReference type="OrthoDB" id="10574722at2759"/>
<proteinExistence type="inferred from homology"/>
<evidence type="ECO:0000256" key="7">
    <source>
        <dbReference type="SAM" id="Phobius"/>
    </source>
</evidence>
<evidence type="ECO:0000313" key="10">
    <source>
        <dbReference type="Proteomes" id="UP000016927"/>
    </source>
</evidence>
<comment type="cofactor">
    <cofactor evidence="6">
        <name>Zn(2+)</name>
        <dbReference type="ChEBI" id="CHEBI:29105"/>
    </cofactor>
    <text evidence="6">Binds 1 zinc ion per subunit.</text>
</comment>
<evidence type="ECO:0000256" key="5">
    <source>
        <dbReference type="ARBA" id="ARBA00023049"/>
    </source>
</evidence>
<reference evidence="9 10" key="1">
    <citation type="journal article" date="2013" name="BMC Genomics">
        <title>Comparative genomics of parasitic silkworm microsporidia reveal an association between genome expansion and host adaptation.</title>
        <authorList>
            <person name="Pan G."/>
            <person name="Xu J."/>
            <person name="Li T."/>
            <person name="Xia Q."/>
            <person name="Liu S.L."/>
            <person name="Zhang G."/>
            <person name="Li S."/>
            <person name="Li C."/>
            <person name="Liu H."/>
            <person name="Yang L."/>
            <person name="Liu T."/>
            <person name="Zhang X."/>
            <person name="Wu Z."/>
            <person name="Fan W."/>
            <person name="Dang X."/>
            <person name="Xiang H."/>
            <person name="Tao M."/>
            <person name="Li Y."/>
            <person name="Hu J."/>
            <person name="Li Z."/>
            <person name="Lin L."/>
            <person name="Luo J."/>
            <person name="Geng L."/>
            <person name="Wang L."/>
            <person name="Long M."/>
            <person name="Wan Y."/>
            <person name="He N."/>
            <person name="Zhang Z."/>
            <person name="Lu C."/>
            <person name="Keeling P.J."/>
            <person name="Wang J."/>
            <person name="Xiang Z."/>
            <person name="Zhou Z."/>
        </authorList>
    </citation>
    <scope>NUCLEOTIDE SEQUENCE [LARGE SCALE GENOMIC DNA]</scope>
    <source>
        <strain evidence="10">CQ1 / CVCC 102059</strain>
    </source>
</reference>
<dbReference type="Pfam" id="PF01435">
    <property type="entry name" value="Peptidase_M48"/>
    <property type="match status" value="1"/>
</dbReference>
<feature type="transmembrane region" description="Helical" evidence="7">
    <location>
        <begin position="34"/>
        <end position="52"/>
    </location>
</feature>
<evidence type="ECO:0000256" key="6">
    <source>
        <dbReference type="RuleBase" id="RU003983"/>
    </source>
</evidence>
<evidence type="ECO:0000256" key="2">
    <source>
        <dbReference type="ARBA" id="ARBA00022723"/>
    </source>
</evidence>
<name>R0MIH4_NOSB1</name>
<sequence>MGQKDDHYEKDELDNVLLHEINHVLDQATLKKKLMRTISILLFNFLKVIHLYNVNRDWIANSLFCYSLFITVYYLLNLIEHFILQKKELESDSYSAIHGNSQDMINWLLKYSLKKNIPLFHTYIFNLTYYQHPSVENRIHRLKYEEFFDKNILH</sequence>
<dbReference type="Proteomes" id="UP000016927">
    <property type="component" value="Unassembled WGS sequence"/>
</dbReference>
<keyword evidence="4 6" id="KW-0862">Zinc</keyword>
<evidence type="ECO:0000256" key="3">
    <source>
        <dbReference type="ARBA" id="ARBA00022801"/>
    </source>
</evidence>
<dbReference type="GO" id="GO:0004222">
    <property type="term" value="F:metalloendopeptidase activity"/>
    <property type="evidence" value="ECO:0007669"/>
    <property type="project" value="InterPro"/>
</dbReference>
<comment type="similarity">
    <text evidence="6">Belongs to the peptidase M48 family.</text>
</comment>
<evidence type="ECO:0000259" key="8">
    <source>
        <dbReference type="Pfam" id="PF01435"/>
    </source>
</evidence>
<dbReference type="HOGENOM" id="CLU_1704751_0_0_1"/>
<feature type="domain" description="Peptidase M48" evidence="8">
    <location>
        <begin position="9"/>
        <end position="145"/>
    </location>
</feature>
<evidence type="ECO:0000256" key="4">
    <source>
        <dbReference type="ARBA" id="ARBA00022833"/>
    </source>
</evidence>
<feature type="transmembrane region" description="Helical" evidence="7">
    <location>
        <begin position="58"/>
        <end position="76"/>
    </location>
</feature>
<dbReference type="GO" id="GO:0046872">
    <property type="term" value="F:metal ion binding"/>
    <property type="evidence" value="ECO:0007669"/>
    <property type="project" value="UniProtKB-KW"/>
</dbReference>
<keyword evidence="7" id="KW-1133">Transmembrane helix</keyword>
<dbReference type="VEuPathDB" id="MicrosporidiaDB:NBO_49g0005"/>
<keyword evidence="7" id="KW-0812">Transmembrane</keyword>
<protein>
    <submittedName>
        <fullName evidence="9">STE24 endopeptidase</fullName>
    </submittedName>
</protein>
<dbReference type="EMBL" id="KB908957">
    <property type="protein sequence ID" value="EOB13950.1"/>
    <property type="molecule type" value="Genomic_DNA"/>
</dbReference>
<keyword evidence="2" id="KW-0479">Metal-binding</keyword>
<gene>
    <name evidence="9" type="ORF">NBO_49g0005</name>
</gene>
<keyword evidence="3 6" id="KW-0378">Hydrolase</keyword>
<evidence type="ECO:0000313" key="9">
    <source>
        <dbReference type="EMBL" id="EOB13950.1"/>
    </source>
</evidence>
<keyword evidence="7" id="KW-0472">Membrane</keyword>
<keyword evidence="1 6" id="KW-0645">Protease</keyword>
<dbReference type="InterPro" id="IPR001915">
    <property type="entry name" value="Peptidase_M48"/>
</dbReference>
<dbReference type="GO" id="GO:0006508">
    <property type="term" value="P:proteolysis"/>
    <property type="evidence" value="ECO:0007669"/>
    <property type="project" value="UniProtKB-KW"/>
</dbReference>
<evidence type="ECO:0000256" key="1">
    <source>
        <dbReference type="ARBA" id="ARBA00022670"/>
    </source>
</evidence>
<organism evidence="9 10">
    <name type="scientific">Nosema bombycis (strain CQ1 / CVCC 102059)</name>
    <name type="common">Microsporidian parasite</name>
    <name type="synonym">Pebrine of silkworm</name>
    <dbReference type="NCBI Taxonomy" id="578461"/>
    <lineage>
        <taxon>Eukaryota</taxon>
        <taxon>Fungi</taxon>
        <taxon>Fungi incertae sedis</taxon>
        <taxon>Microsporidia</taxon>
        <taxon>Nosematidae</taxon>
        <taxon>Nosema</taxon>
    </lineage>
</organism>
<keyword evidence="5 6" id="KW-0482">Metalloprotease</keyword>
<dbReference type="AlphaFoldDB" id="R0MIH4"/>
<keyword evidence="10" id="KW-1185">Reference proteome</keyword>